<evidence type="ECO:0000313" key="1">
    <source>
        <dbReference type="EMBL" id="CAK9214745.1"/>
    </source>
</evidence>
<dbReference type="PANTHER" id="PTHR35702:SF1">
    <property type="entry name" value="EXPRESSED PROTEIN"/>
    <property type="match status" value="1"/>
</dbReference>
<gene>
    <name evidence="1" type="ORF">CSSPTR1EN2_LOCUS12385</name>
</gene>
<proteinExistence type="predicted"/>
<keyword evidence="2" id="KW-1185">Reference proteome</keyword>
<dbReference type="Proteomes" id="UP001497512">
    <property type="component" value="Chromosome 2"/>
</dbReference>
<name>A0ABP0U7C2_9BRYO</name>
<reference evidence="1" key="1">
    <citation type="submission" date="2024-02" db="EMBL/GenBank/DDBJ databases">
        <authorList>
            <consortium name="ELIXIR-Norway"/>
            <consortium name="Elixir Norway"/>
        </authorList>
    </citation>
    <scope>NUCLEOTIDE SEQUENCE</scope>
</reference>
<dbReference type="EMBL" id="OZ019894">
    <property type="protein sequence ID" value="CAK9214745.1"/>
    <property type="molecule type" value="Genomic_DNA"/>
</dbReference>
<evidence type="ECO:0000313" key="2">
    <source>
        <dbReference type="Proteomes" id="UP001497512"/>
    </source>
</evidence>
<sequence>MRRFVCCFAEESRSEGDGHPTSIKEECKVPLCWLSCFAYFLNASPAIRLVEQAKYKAYDSALQSALAQGMARKEAERHSQKLAQAAGKEKSCQARRISGPLFAAVWDTFEVLYYGGSFLEASMQASGTLCGTWLGALEGEKRMGRVGYLVGGQIGSWVGSRLALMVYDIGKAGQLLVSEMSGPLFGIDNNGGDEL</sequence>
<accession>A0ABP0U7C2</accession>
<dbReference type="PANTHER" id="PTHR35702">
    <property type="entry name" value="EXPRESSED PROTEIN"/>
    <property type="match status" value="1"/>
</dbReference>
<protein>
    <submittedName>
        <fullName evidence="1">Uncharacterized protein</fullName>
    </submittedName>
</protein>
<organism evidence="1 2">
    <name type="scientific">Sphagnum troendelagicum</name>
    <dbReference type="NCBI Taxonomy" id="128251"/>
    <lineage>
        <taxon>Eukaryota</taxon>
        <taxon>Viridiplantae</taxon>
        <taxon>Streptophyta</taxon>
        <taxon>Embryophyta</taxon>
        <taxon>Bryophyta</taxon>
        <taxon>Sphagnophytina</taxon>
        <taxon>Sphagnopsida</taxon>
        <taxon>Sphagnales</taxon>
        <taxon>Sphagnaceae</taxon>
        <taxon>Sphagnum</taxon>
    </lineage>
</organism>